<evidence type="ECO:0000256" key="2">
    <source>
        <dbReference type="ARBA" id="ARBA00008856"/>
    </source>
</evidence>
<evidence type="ECO:0000313" key="9">
    <source>
        <dbReference type="Proteomes" id="UP000674318"/>
    </source>
</evidence>
<accession>A0A836I4P5</accession>
<dbReference type="Pfam" id="PF13890">
    <property type="entry name" value="Rab3-GTPase_cat"/>
    <property type="match status" value="1"/>
</dbReference>
<dbReference type="PANTHER" id="PTHR21422">
    <property type="entry name" value="RAB3 GTPASE-ACTIVATING PROTEIN CATALYTIC SUBUNIT"/>
    <property type="match status" value="1"/>
</dbReference>
<dbReference type="InterPro" id="IPR026147">
    <property type="entry name" value="Rab3GAP1_conserved"/>
</dbReference>
<evidence type="ECO:0000259" key="7">
    <source>
        <dbReference type="Pfam" id="PF13890"/>
    </source>
</evidence>
<feature type="compositionally biased region" description="Polar residues" evidence="6">
    <location>
        <begin position="550"/>
        <end position="561"/>
    </location>
</feature>
<dbReference type="KEGG" id="phet:94290712"/>
<dbReference type="GO" id="GO:0005096">
    <property type="term" value="F:GTPase activator activity"/>
    <property type="evidence" value="ECO:0007669"/>
    <property type="project" value="UniProtKB-KW"/>
</dbReference>
<keyword evidence="9" id="KW-1185">Reference proteome</keyword>
<sequence>MDTMHACSEAPSEEIPLLIEDFSSANSFEEHVDVIQQYLTALFDREPLLQTFLVAPAVAETGGEVPACERSGAYLTSEVEVPVSLPALPTTASSSPVSRLSDNEVPYPATESRVFGKTIHLYASSLNTSEDAETKPFSAAGATESAISLDRDLSIAVEVHVRDANHPITQQYYTPLFFLIKKITVSASYRETETNYLLSLLSTAVRQMLLQKNRVNSSVLRLCPASTKTSALGCVSPPHKRQATVRTLLPSPFFYQDGCAPCFAPAGDSYKQSFVGISPPLPTSAALPSMPAASPPPSSPAMSAIEWTLLHQRSFTTRFLADAFGRAPEHCQSLADYIDLFQLHVGQHSRIRSDSFDGICVSLWKEYVMPVPWKFYPYGPPVHGKPNSDGGLLLEGSSLTWESVLRRENEYTQLLCGTFTHDFGTTTPPLGYVRFHFQWNQLQDVEVHEASRGDSHLDPFQYAVAPETPGPTCPAVSALSSAAAFQAAQRKCSITVQTVVRDDKDIKHGVSEHLSEVLTQGYLEYLSNTASAAAAAAAAAAPLEDKPAHTGNQSDGEQSAVTHPAQKPGDDEGTESDVNGRSGDRCSEAQLRDLATRIVQWGDANVTLQESLIRRFATSLESEDDDDDVNAHECGDGSAWQSPGDTHTTRKGKRDEAVLARHLRNLWGEWETHQQCCYGEASAQQKQRRGGNGGGGGAAQEKDLRRSYFPDSFFARFAFVCATEVPHPADVRVLWRLCLDALHQLLLNAPQGQQKQSWQRLLDCLAMPREDPPVDLSKPLLTQKLQLLRYAQERLLCASEDADPPITVMPVMTETPVRRLITNGEVLCVPPPLPQPMTTADELLQRSIELNSLGAVAVESASVEWLQTDALYNDMCLFLYVNKAHEGCVVRFPDFVQWHSPRDFVNAAESLSGPLNDNDYLSERMQLQESERDTSDGKSSTHVWWSLWRRAIPRSHDDIIKSLFRPLEQAANVLDWLASMPTTRLLLEVSNASIANALHRLLCHRYILGDDGAPQPSGGGRSRDKTNRSPTPFPPTSEASAHTIPATPRIRALHRYVWDKCSALTKDVEAASALLLSHSGTLGVGVAAQESMVGSEDMLNETLRGLFSNALHHLGEIEVSVCTAVTLQYLLGLSTNPEAAAAIHALSSPAALSQQHLATNLQMRAVTVSMATWSTAFAKQFVRAETREVHESMVRLTCMAERPLNTGACFQQLVVHQDASRSLRLALALTKEVL</sequence>
<proteinExistence type="inferred from homology"/>
<feature type="region of interest" description="Disordered" evidence="6">
    <location>
        <begin position="621"/>
        <end position="653"/>
    </location>
</feature>
<protein>
    <recommendedName>
        <fullName evidence="3">Rab3 GTPase-activating protein catalytic subunit</fullName>
    </recommendedName>
</protein>
<evidence type="ECO:0000256" key="1">
    <source>
        <dbReference type="ARBA" id="ARBA00004496"/>
    </source>
</evidence>
<comment type="caution">
    <text evidence="8">The sequence shown here is derived from an EMBL/GenBank/DDBJ whole genome shotgun (WGS) entry which is preliminary data.</text>
</comment>
<evidence type="ECO:0000256" key="4">
    <source>
        <dbReference type="ARBA" id="ARBA00022468"/>
    </source>
</evidence>
<dbReference type="PANTHER" id="PTHR21422:SF9">
    <property type="entry name" value="RAB3 GTPASE-ACTIVATING PROTEIN CATALYTIC SUBUNIT"/>
    <property type="match status" value="1"/>
</dbReference>
<feature type="region of interest" description="Disordered" evidence="6">
    <location>
        <begin position="543"/>
        <end position="586"/>
    </location>
</feature>
<dbReference type="EMBL" id="JAFJZO010000025">
    <property type="protein sequence ID" value="KAG5502884.1"/>
    <property type="molecule type" value="Genomic_DNA"/>
</dbReference>
<evidence type="ECO:0000256" key="3">
    <source>
        <dbReference type="ARBA" id="ARBA00015817"/>
    </source>
</evidence>
<dbReference type="AlphaFoldDB" id="A0A836I4P5"/>
<dbReference type="InterPro" id="IPR045700">
    <property type="entry name" value="Rab3GAP1"/>
</dbReference>
<feature type="domain" description="Rab3GAP catalytic subunit conserved" evidence="7">
    <location>
        <begin position="814"/>
        <end position="977"/>
    </location>
</feature>
<gene>
    <name evidence="8" type="ORF">JKF63_04655</name>
</gene>
<keyword evidence="4" id="KW-0343">GTPase activation</keyword>
<feature type="region of interest" description="Disordered" evidence="6">
    <location>
        <begin position="1012"/>
        <end position="1044"/>
    </location>
</feature>
<comment type="subcellular location">
    <subcellularLocation>
        <location evidence="1">Cytoplasm</location>
    </subcellularLocation>
</comment>
<name>A0A836I4P5_9TRYP</name>
<keyword evidence="5" id="KW-0963">Cytoplasm</keyword>
<dbReference type="RefSeq" id="XP_067756656.1">
    <property type="nucleotide sequence ID" value="XM_067900635.1"/>
</dbReference>
<dbReference type="GeneID" id="94290712"/>
<evidence type="ECO:0000256" key="6">
    <source>
        <dbReference type="SAM" id="MobiDB-lite"/>
    </source>
</evidence>
<comment type="similarity">
    <text evidence="2">Belongs to the Rab3-GAP catalytic subunit family.</text>
</comment>
<organism evidence="8 9">
    <name type="scientific">Porcisia hertigi</name>
    <dbReference type="NCBI Taxonomy" id="2761500"/>
    <lineage>
        <taxon>Eukaryota</taxon>
        <taxon>Discoba</taxon>
        <taxon>Euglenozoa</taxon>
        <taxon>Kinetoplastea</taxon>
        <taxon>Metakinetoplastina</taxon>
        <taxon>Trypanosomatida</taxon>
        <taxon>Trypanosomatidae</taxon>
        <taxon>Leishmaniinae</taxon>
        <taxon>Porcisia</taxon>
    </lineage>
</organism>
<reference evidence="8 9" key="1">
    <citation type="submission" date="2021-02" db="EMBL/GenBank/DDBJ databases">
        <title>Porcisia hertigi Genome sequencing and assembly.</title>
        <authorList>
            <person name="Almutairi H."/>
            <person name="Gatherer D."/>
        </authorList>
    </citation>
    <scope>NUCLEOTIDE SEQUENCE [LARGE SCALE GENOMIC DNA]</scope>
    <source>
        <strain evidence="8 9">C119</strain>
    </source>
</reference>
<evidence type="ECO:0000256" key="5">
    <source>
        <dbReference type="ARBA" id="ARBA00022490"/>
    </source>
</evidence>
<evidence type="ECO:0000313" key="8">
    <source>
        <dbReference type="EMBL" id="KAG5502884.1"/>
    </source>
</evidence>
<dbReference type="OrthoDB" id="17346at2759"/>
<dbReference type="Proteomes" id="UP000674318">
    <property type="component" value="Unassembled WGS sequence"/>
</dbReference>
<dbReference type="GO" id="GO:0005737">
    <property type="term" value="C:cytoplasm"/>
    <property type="evidence" value="ECO:0007669"/>
    <property type="project" value="UniProtKB-SubCell"/>
</dbReference>